<dbReference type="EMBL" id="CALSDN010000002">
    <property type="protein sequence ID" value="CAH6719534.1"/>
    <property type="molecule type" value="Genomic_DNA"/>
</dbReference>
<organism evidence="1 2">
    <name type="scientific">[Candida] jaroonii</name>
    <dbReference type="NCBI Taxonomy" id="467808"/>
    <lineage>
        <taxon>Eukaryota</taxon>
        <taxon>Fungi</taxon>
        <taxon>Dikarya</taxon>
        <taxon>Ascomycota</taxon>
        <taxon>Saccharomycotina</taxon>
        <taxon>Pichiomycetes</taxon>
        <taxon>Debaryomycetaceae</taxon>
        <taxon>Yamadazyma</taxon>
    </lineage>
</organism>
<proteinExistence type="predicted"/>
<evidence type="ECO:0000313" key="1">
    <source>
        <dbReference type="EMBL" id="CAH6719534.1"/>
    </source>
</evidence>
<protein>
    <submittedName>
        <fullName evidence="1">Serine/threonine-protein kinase Mps1p</fullName>
    </submittedName>
</protein>
<evidence type="ECO:0000313" key="2">
    <source>
        <dbReference type="Proteomes" id="UP001152531"/>
    </source>
</evidence>
<keyword evidence="1" id="KW-0808">Transferase</keyword>
<sequence>MIKSHLLEDDTFLPPPLSSYGISILNRKSPEKNLSGINLEQSEKMNVDNQSPSKLKESLSVHFQQVDSINNEHKPLNTYSNSSTHTNGLNQTTVSNSMLTQTNANNSQENLSFHSNSQSNLSLTSQGSEESRFTVKRLRGRRFGKKLGPPQRKSIHDILKDKFEKENEPEKINTDDQENLFMNLNLSKEKESELKRRIEEEKLKFKRPVEEPVQREALKDISKDNSNIDNRGEYSKSPIKQDKGQDRRAFDLIPQRQAPELNIQSDDRQRKSPGFNFPKPIKKDDFHIPLTPVNDFRRPKIPKISPGVSLSPEKPQQVKRQIEDSNDREKQQTWDKQREIEKIKKELALDTSSDDLKLPPAVIQSIKKRHHPHSDNKIIILNDKEYERMELLGRGGTSKVYKVKSLSNNRTYALKKVTFDQFDESNIRGFRGEIELLNKLKSLNRVVELIDYVINDSSIYLLMECGEIDLAHVLHQRLNTTDFTSIRFHTSELLKCVQSVHSAGIVHSDLKPANFIFVKGMLKIIDFGIADSVPDHTSNIYRDSQIGTPNYMSPEALIDNNSKMTGSNEKTWKVGKPSDIWSCGCIIYQMIYGKPPYNSFTGNQRFMAIINPQVKIQYPTTVNGVKVPKSAIELMMNCFRRDPNDRWTVDQCLKSEFLQPKIVNDNIIRDLVHSCVNYGYNRRSSIMGIDDYDQMIENILKQIDELNL</sequence>
<gene>
    <name evidence="1" type="ORF">CLIB1444_02S10748</name>
</gene>
<name>A0ACA9Y4E4_9ASCO</name>
<keyword evidence="2" id="KW-1185">Reference proteome</keyword>
<accession>A0ACA9Y4E4</accession>
<comment type="caution">
    <text evidence="1">The sequence shown here is derived from an EMBL/GenBank/DDBJ whole genome shotgun (WGS) entry which is preliminary data.</text>
</comment>
<reference evidence="1" key="1">
    <citation type="submission" date="2022-06" db="EMBL/GenBank/DDBJ databases">
        <authorList>
            <person name="Legras J.-L."/>
            <person name="Devillers H."/>
            <person name="Grondin C."/>
        </authorList>
    </citation>
    <scope>NUCLEOTIDE SEQUENCE</scope>
    <source>
        <strain evidence="1">CLIB 1444</strain>
    </source>
</reference>
<keyword evidence="1" id="KW-0418">Kinase</keyword>
<dbReference type="Proteomes" id="UP001152531">
    <property type="component" value="Unassembled WGS sequence"/>
</dbReference>